<feature type="compositionally biased region" description="Low complexity" evidence="1">
    <location>
        <begin position="356"/>
        <end position="368"/>
    </location>
</feature>
<dbReference type="Pfam" id="PF00498">
    <property type="entry name" value="FHA"/>
    <property type="match status" value="1"/>
</dbReference>
<feature type="compositionally biased region" description="Polar residues" evidence="1">
    <location>
        <begin position="773"/>
        <end position="787"/>
    </location>
</feature>
<dbReference type="Gene3D" id="2.60.200.20">
    <property type="match status" value="1"/>
</dbReference>
<organism evidence="3 4">
    <name type="scientific">Kwoniella shandongensis</name>
    <dbReference type="NCBI Taxonomy" id="1734106"/>
    <lineage>
        <taxon>Eukaryota</taxon>
        <taxon>Fungi</taxon>
        <taxon>Dikarya</taxon>
        <taxon>Basidiomycota</taxon>
        <taxon>Agaricomycotina</taxon>
        <taxon>Tremellomycetes</taxon>
        <taxon>Tremellales</taxon>
        <taxon>Cryptococcaceae</taxon>
        <taxon>Kwoniella</taxon>
    </lineage>
</organism>
<keyword evidence="4" id="KW-1185">Reference proteome</keyword>
<reference evidence="3" key="1">
    <citation type="submission" date="2017-08" db="EMBL/GenBank/DDBJ databases">
        <authorList>
            <person name="Cuomo C."/>
            <person name="Billmyre B."/>
            <person name="Heitman J."/>
        </authorList>
    </citation>
    <scope>NUCLEOTIDE SEQUENCE</scope>
    <source>
        <strain evidence="3">CBS 12478</strain>
    </source>
</reference>
<sequence>MDARGKTPPDDWFIRLESTSNVKTFDDKYYSLEELYAQPVWRSEGKSKSAGLVPGGVILGRKSSSAHALQITRGEFECPIISRSHAQLTITPNGHVYVTDLGSLHGTSINSSSIILKAESPVQVLHNDQISLGKDVKSAATNYTPITVRVIFRYPELGSGSTSFGGRKSIGKLKPDSALGKFASKSNEPTIRRFIQKTSSWKYEEDLKNVIDLSQDDKSELGVDDRHAIHIDDDDVESNAAEGYRSDTSEMYKPLDGKCEEFYPSTPKMNRVGIPRSVLYDSEDDADEYPRGSSEEVQPDDDSMTDYDDDDEGPEILSTRENIGAPVNKNNFFDTPANRAGSEPLEDDESQDDNGATLADVAALNAADFIEGDSELGQPDDQSPGEDLECDHPDNETAPLPQNDSLDDGLGVWYSYHDENDDISRPASQAQATPARERSASPFYSPASPTSLPLGGTPLKGYLSPVVGTPDEARDDDGERNHDMANVEVHGYYSVEEQEEEGELSEEDEDMIDEEDHEDDMDEEEDDEDDEMDEEEDQIESEEGDEESDQEDEEEDDQDQRDDEAEVSGANENLEPTSGVTQTTDDGFEDAIEALEEAENILRAVIALQSPIITAAKAEPVSPIVAQPAQSSSSPPADPSSKEVNLAAAADARSPRTDQMSLDDREPEPSQTDDAQVKAEVSTLTTVREDTNIAVPDLPTERPNETSLPLTFTQDNSRSVTASRSLAVFEDTDSMFAIDDEDSNWSVQPQASSSVVGSGDQNATDALAPASPADSTHSQAESLSDASSVGPVTPPSTRKRSLPEEFVTATESTPDSSIAQDEPKVDDSRPIKRARGFGSAIGLVAFGVALGSMGTIAGLMQIAD</sequence>
<name>A0A5M6BT72_9TREE</name>
<feature type="compositionally biased region" description="Low complexity" evidence="1">
    <location>
        <begin position="625"/>
        <end position="635"/>
    </location>
</feature>
<protein>
    <submittedName>
        <fullName evidence="3">Uncharacterized protein</fullName>
    </submittedName>
</protein>
<dbReference type="KEGG" id="ksn:43590884"/>
<feature type="compositionally biased region" description="Polar residues" evidence="1">
    <location>
        <begin position="744"/>
        <end position="764"/>
    </location>
</feature>
<dbReference type="OrthoDB" id="4096268at2759"/>
<feature type="compositionally biased region" description="Acidic residues" evidence="1">
    <location>
        <begin position="297"/>
        <end position="314"/>
    </location>
</feature>
<dbReference type="SMART" id="SM00240">
    <property type="entry name" value="FHA"/>
    <property type="match status" value="1"/>
</dbReference>
<evidence type="ECO:0000313" key="3">
    <source>
        <dbReference type="EMBL" id="WWD19492.1"/>
    </source>
</evidence>
<dbReference type="CDD" id="cd00060">
    <property type="entry name" value="FHA"/>
    <property type="match status" value="1"/>
</dbReference>
<feature type="compositionally biased region" description="Polar residues" evidence="1">
    <location>
        <begin position="570"/>
        <end position="585"/>
    </location>
</feature>
<dbReference type="InterPro" id="IPR000253">
    <property type="entry name" value="FHA_dom"/>
</dbReference>
<feature type="region of interest" description="Disordered" evidence="1">
    <location>
        <begin position="625"/>
        <end position="722"/>
    </location>
</feature>
<evidence type="ECO:0000313" key="4">
    <source>
        <dbReference type="Proteomes" id="UP000322225"/>
    </source>
</evidence>
<dbReference type="SUPFAM" id="SSF49879">
    <property type="entry name" value="SMAD/FHA domain"/>
    <property type="match status" value="1"/>
</dbReference>
<reference evidence="3" key="2">
    <citation type="submission" date="2024-01" db="EMBL/GenBank/DDBJ databases">
        <title>Comparative genomics of Cryptococcus and Kwoniella reveals pathogenesis evolution and contrasting modes of karyotype evolution via chromosome fusion or intercentromeric recombination.</title>
        <authorList>
            <person name="Coelho M.A."/>
            <person name="David-Palma M."/>
            <person name="Shea T."/>
            <person name="Bowers K."/>
            <person name="McGinley-Smith S."/>
            <person name="Mohammad A.W."/>
            <person name="Gnirke A."/>
            <person name="Yurkov A.M."/>
            <person name="Nowrousian M."/>
            <person name="Sun S."/>
            <person name="Cuomo C.A."/>
            <person name="Heitman J."/>
        </authorList>
    </citation>
    <scope>NUCLEOTIDE SEQUENCE</scope>
    <source>
        <strain evidence="3">CBS 12478</strain>
    </source>
</reference>
<proteinExistence type="predicted"/>
<feature type="region of interest" description="Disordered" evidence="1">
    <location>
        <begin position="740"/>
        <end position="831"/>
    </location>
</feature>
<dbReference type="PROSITE" id="PS50006">
    <property type="entry name" value="FHA_DOMAIN"/>
    <property type="match status" value="1"/>
</dbReference>
<evidence type="ECO:0000256" key="1">
    <source>
        <dbReference type="SAM" id="MobiDB-lite"/>
    </source>
</evidence>
<dbReference type="InterPro" id="IPR008984">
    <property type="entry name" value="SMAD_FHA_dom_sf"/>
</dbReference>
<dbReference type="GeneID" id="43590884"/>
<keyword evidence="2" id="KW-0472">Membrane</keyword>
<feature type="transmembrane region" description="Helical" evidence="2">
    <location>
        <begin position="837"/>
        <end position="860"/>
    </location>
</feature>
<gene>
    <name evidence="3" type="ORF">CI109_103953</name>
</gene>
<feature type="compositionally biased region" description="Polar residues" evidence="1">
    <location>
        <begin position="705"/>
        <end position="722"/>
    </location>
</feature>
<dbReference type="AlphaFoldDB" id="A0A5M6BT72"/>
<keyword evidence="2" id="KW-1133">Transmembrane helix</keyword>
<evidence type="ECO:0000256" key="2">
    <source>
        <dbReference type="SAM" id="Phobius"/>
    </source>
</evidence>
<feature type="compositionally biased region" description="Acidic residues" evidence="1">
    <location>
        <begin position="496"/>
        <end position="566"/>
    </location>
</feature>
<dbReference type="RefSeq" id="XP_031858925.1">
    <property type="nucleotide sequence ID" value="XM_032006722.1"/>
</dbReference>
<feature type="region of interest" description="Disordered" evidence="1">
    <location>
        <begin position="282"/>
        <end position="592"/>
    </location>
</feature>
<feature type="compositionally biased region" description="Basic and acidic residues" evidence="1">
    <location>
        <begin position="821"/>
        <end position="830"/>
    </location>
</feature>
<dbReference type="EMBL" id="CP144057">
    <property type="protein sequence ID" value="WWD19492.1"/>
    <property type="molecule type" value="Genomic_DNA"/>
</dbReference>
<feature type="compositionally biased region" description="Polar residues" evidence="1">
    <location>
        <begin position="809"/>
        <end position="819"/>
    </location>
</feature>
<dbReference type="Proteomes" id="UP000322225">
    <property type="component" value="Chromosome 7"/>
</dbReference>
<keyword evidence="2" id="KW-0812">Transmembrane</keyword>
<accession>A0A5M6BT72</accession>